<dbReference type="InterPro" id="IPR036388">
    <property type="entry name" value="WH-like_DNA-bd_sf"/>
</dbReference>
<evidence type="ECO:0000259" key="3">
    <source>
        <dbReference type="PROSITE" id="PS50139"/>
    </source>
</evidence>
<dbReference type="EMBL" id="MK072498">
    <property type="protein sequence ID" value="AYV86169.1"/>
    <property type="molecule type" value="Genomic_DNA"/>
</dbReference>
<evidence type="ECO:0000313" key="4">
    <source>
        <dbReference type="EMBL" id="AYV86169.1"/>
    </source>
</evidence>
<dbReference type="Pfam" id="PF02295">
    <property type="entry name" value="z-alpha"/>
    <property type="match status" value="1"/>
</dbReference>
<feature type="region of interest" description="Disordered" evidence="2">
    <location>
        <begin position="1"/>
        <end position="24"/>
    </location>
</feature>
<dbReference type="SMART" id="SM00550">
    <property type="entry name" value="Zalpha"/>
    <property type="match status" value="1"/>
</dbReference>
<name>A0A3G5AK69_9VIRU</name>
<organism evidence="4">
    <name type="scientific">Solumvirus sp</name>
    <dbReference type="NCBI Taxonomy" id="2487773"/>
    <lineage>
        <taxon>Viruses</taxon>
        <taxon>Pithoviruses</taxon>
    </lineage>
</organism>
<dbReference type="InterPro" id="IPR042371">
    <property type="entry name" value="Z_dom"/>
</dbReference>
<gene>
    <name evidence="4" type="ORF">Solumvirus1_44</name>
</gene>
<dbReference type="GO" id="GO:0003726">
    <property type="term" value="F:double-stranded RNA adenosine deaminase activity"/>
    <property type="evidence" value="ECO:0007669"/>
    <property type="project" value="InterPro"/>
</dbReference>
<evidence type="ECO:0000256" key="2">
    <source>
        <dbReference type="SAM" id="MobiDB-lite"/>
    </source>
</evidence>
<reference evidence="4" key="1">
    <citation type="submission" date="2018-10" db="EMBL/GenBank/DDBJ databases">
        <title>Hidden diversity of soil giant viruses.</title>
        <authorList>
            <person name="Schulz F."/>
            <person name="Alteio L."/>
            <person name="Goudeau D."/>
            <person name="Ryan E.M."/>
            <person name="Malmstrom R.R."/>
            <person name="Blanchard J."/>
            <person name="Woyke T."/>
        </authorList>
    </citation>
    <scope>NUCLEOTIDE SEQUENCE</scope>
    <source>
        <strain evidence="4">SMV1</strain>
    </source>
</reference>
<dbReference type="Gene3D" id="1.10.10.10">
    <property type="entry name" value="Winged helix-like DNA-binding domain superfamily/Winged helix DNA-binding domain"/>
    <property type="match status" value="1"/>
</dbReference>
<proteinExistence type="predicted"/>
<dbReference type="GO" id="GO:0003723">
    <property type="term" value="F:RNA binding"/>
    <property type="evidence" value="ECO:0007669"/>
    <property type="project" value="UniProtKB-KW"/>
</dbReference>
<feature type="domain" description="Z-binding" evidence="3">
    <location>
        <begin position="101"/>
        <end position="167"/>
    </location>
</feature>
<sequence>MSAAAAYPINTPMDPSVKQGSTDAKSVEASKLLESVIEVLNKENKALTVKDIKVKLDDMKITVDTSEINSVLYKNSKLFTKTMVDGSKAPHWKAKFTPADLKAKDENKGKVVKYLEEKGATLTTKLVTDLKIEKSELNALLYEMEKLKIASKTAEPNGTKPTWSLVKSTSK</sequence>
<protein>
    <recommendedName>
        <fullName evidence="3">Z-binding domain-containing protein</fullName>
    </recommendedName>
</protein>
<dbReference type="PROSITE" id="PS50139">
    <property type="entry name" value="Z_BINDING"/>
    <property type="match status" value="1"/>
</dbReference>
<keyword evidence="1" id="KW-0694">RNA-binding</keyword>
<evidence type="ECO:0000256" key="1">
    <source>
        <dbReference type="ARBA" id="ARBA00022884"/>
    </source>
</evidence>
<accession>A0A3G5AK69</accession>